<keyword evidence="2" id="KW-1185">Reference proteome</keyword>
<evidence type="ECO:0000313" key="1">
    <source>
        <dbReference type="EMBL" id="KIM42686.1"/>
    </source>
</evidence>
<dbReference type="HOGENOM" id="CLU_033082_3_1_1"/>
<sequence>MTDRRRNIFSCRSMTRGFLNGHRRRPYEVVLAVLKLSTKYEVGYLRKRALAHLSLAYPLSLDQWDKRETVSTLSAENDVDAWLGSKATSKTLNVIAAAEGLNLPWLLPALFYELSTATLELLLHDSKWNDGSIDPKTKHNILVGYYEQTNATQSRMLNFLYCDPLERCSSKDVCGEVRRRVYCDSQIWLKTKPLEVMEDGDWDPFLGDLCALCLQVSKVRFQQARQEFWETLPEIYGLPKWEVLVGLHEDDVGQSQAMLQVGD</sequence>
<accession>A0A0C3CGG9</accession>
<gene>
    <name evidence="1" type="ORF">M413DRAFT_408695</name>
</gene>
<reference evidence="2" key="2">
    <citation type="submission" date="2015-01" db="EMBL/GenBank/DDBJ databases">
        <title>Evolutionary Origins and Diversification of the Mycorrhizal Mutualists.</title>
        <authorList>
            <consortium name="DOE Joint Genome Institute"/>
            <consortium name="Mycorrhizal Genomics Consortium"/>
            <person name="Kohler A."/>
            <person name="Kuo A."/>
            <person name="Nagy L.G."/>
            <person name="Floudas D."/>
            <person name="Copeland A."/>
            <person name="Barry K.W."/>
            <person name="Cichocki N."/>
            <person name="Veneault-Fourrey C."/>
            <person name="LaButti K."/>
            <person name="Lindquist E.A."/>
            <person name="Lipzen A."/>
            <person name="Lundell T."/>
            <person name="Morin E."/>
            <person name="Murat C."/>
            <person name="Riley R."/>
            <person name="Ohm R."/>
            <person name="Sun H."/>
            <person name="Tunlid A."/>
            <person name="Henrissat B."/>
            <person name="Grigoriev I.V."/>
            <person name="Hibbett D.S."/>
            <person name="Martin F."/>
        </authorList>
    </citation>
    <scope>NUCLEOTIDE SEQUENCE [LARGE SCALE GENOMIC DNA]</scope>
    <source>
        <strain evidence="2">h7</strain>
    </source>
</reference>
<dbReference type="OrthoDB" id="3036049at2759"/>
<organism evidence="1 2">
    <name type="scientific">Hebeloma cylindrosporum</name>
    <dbReference type="NCBI Taxonomy" id="76867"/>
    <lineage>
        <taxon>Eukaryota</taxon>
        <taxon>Fungi</taxon>
        <taxon>Dikarya</taxon>
        <taxon>Basidiomycota</taxon>
        <taxon>Agaricomycotina</taxon>
        <taxon>Agaricomycetes</taxon>
        <taxon>Agaricomycetidae</taxon>
        <taxon>Agaricales</taxon>
        <taxon>Agaricineae</taxon>
        <taxon>Hymenogastraceae</taxon>
        <taxon>Hebeloma</taxon>
    </lineage>
</organism>
<proteinExistence type="predicted"/>
<dbReference type="EMBL" id="KN831777">
    <property type="protein sequence ID" value="KIM42686.1"/>
    <property type="molecule type" value="Genomic_DNA"/>
</dbReference>
<evidence type="ECO:0000313" key="2">
    <source>
        <dbReference type="Proteomes" id="UP000053424"/>
    </source>
</evidence>
<dbReference type="Proteomes" id="UP000053424">
    <property type="component" value="Unassembled WGS sequence"/>
</dbReference>
<protein>
    <submittedName>
        <fullName evidence="1">Uncharacterized protein</fullName>
    </submittedName>
</protein>
<dbReference type="AlphaFoldDB" id="A0A0C3CGG9"/>
<reference evidence="1 2" key="1">
    <citation type="submission" date="2014-04" db="EMBL/GenBank/DDBJ databases">
        <authorList>
            <consortium name="DOE Joint Genome Institute"/>
            <person name="Kuo A."/>
            <person name="Gay G."/>
            <person name="Dore J."/>
            <person name="Kohler A."/>
            <person name="Nagy L.G."/>
            <person name="Floudas D."/>
            <person name="Copeland A."/>
            <person name="Barry K.W."/>
            <person name="Cichocki N."/>
            <person name="Veneault-Fourrey C."/>
            <person name="LaButti K."/>
            <person name="Lindquist E.A."/>
            <person name="Lipzen A."/>
            <person name="Lundell T."/>
            <person name="Morin E."/>
            <person name="Murat C."/>
            <person name="Sun H."/>
            <person name="Tunlid A."/>
            <person name="Henrissat B."/>
            <person name="Grigoriev I.V."/>
            <person name="Hibbett D.S."/>
            <person name="Martin F."/>
            <person name="Nordberg H.P."/>
            <person name="Cantor M.N."/>
            <person name="Hua S.X."/>
        </authorList>
    </citation>
    <scope>NUCLEOTIDE SEQUENCE [LARGE SCALE GENOMIC DNA]</scope>
    <source>
        <strain evidence="2">h7</strain>
    </source>
</reference>
<name>A0A0C3CGG9_HEBCY</name>